<dbReference type="Proteomes" id="UP001492380">
    <property type="component" value="Unassembled WGS sequence"/>
</dbReference>
<accession>A0ABR1YEV4</accession>
<feature type="region of interest" description="Disordered" evidence="1">
    <location>
        <begin position="255"/>
        <end position="306"/>
    </location>
</feature>
<evidence type="ECO:0000256" key="1">
    <source>
        <dbReference type="SAM" id="MobiDB-lite"/>
    </source>
</evidence>
<keyword evidence="3" id="KW-1185">Reference proteome</keyword>
<comment type="caution">
    <text evidence="2">The sequence shown here is derived from an EMBL/GenBank/DDBJ whole genome shotgun (WGS) entry which is preliminary data.</text>
</comment>
<gene>
    <name evidence="2" type="ORF">HDK90DRAFT_53991</name>
</gene>
<evidence type="ECO:0000313" key="2">
    <source>
        <dbReference type="EMBL" id="KAK8227261.1"/>
    </source>
</evidence>
<name>A0ABR1YEV4_9PEZI</name>
<feature type="compositionally biased region" description="Basic residues" evidence="1">
    <location>
        <begin position="1"/>
        <end position="17"/>
    </location>
</feature>
<feature type="compositionally biased region" description="Polar residues" evidence="1">
    <location>
        <begin position="22"/>
        <end position="31"/>
    </location>
</feature>
<feature type="region of interest" description="Disordered" evidence="1">
    <location>
        <begin position="1"/>
        <end position="32"/>
    </location>
</feature>
<sequence>MIHQYRHQKEKKKKKNVRPTIGLSSQPSRPSQPCWGARNLCSYLTNLASRRPSLRRHRTSSPTVFCFAFSSARHHAGRAQAWVYILVRLSVSAFFTQHGPVCLFWRLKTSMSVTVTLTGVRQQSGRRCFFLGPGCLSRCQGALSCIKDCWGLCINRLPTQAVRGHEMDMRSAVTESSTSDSARPNLWLMAAKFYVHPPLPHTTHPRSPPRLVSRLGPSANVDACRCRVVRSYMGYYNKNAPRACRRPNTTCPAGLTRSLAPTRPGPPSSSAASARMQEQALCQPLKPQSHGGRSRGRVHMACPPRG</sequence>
<dbReference type="EMBL" id="JBBWRZ010000010">
    <property type="protein sequence ID" value="KAK8227261.1"/>
    <property type="molecule type" value="Genomic_DNA"/>
</dbReference>
<reference evidence="2 3" key="1">
    <citation type="submission" date="2024-04" db="EMBL/GenBank/DDBJ databases">
        <title>Phyllosticta paracitricarpa is synonymous to the EU quarantine fungus P. citricarpa based on phylogenomic analyses.</title>
        <authorList>
            <consortium name="Lawrence Berkeley National Laboratory"/>
            <person name="Van Ingen-Buijs V.A."/>
            <person name="Van Westerhoven A.C."/>
            <person name="Haridas S."/>
            <person name="Skiadas P."/>
            <person name="Martin F."/>
            <person name="Groenewald J.Z."/>
            <person name="Crous P.W."/>
            <person name="Seidl M.F."/>
        </authorList>
    </citation>
    <scope>NUCLEOTIDE SEQUENCE [LARGE SCALE GENOMIC DNA]</scope>
    <source>
        <strain evidence="2 3">CBS 123374</strain>
    </source>
</reference>
<evidence type="ECO:0000313" key="3">
    <source>
        <dbReference type="Proteomes" id="UP001492380"/>
    </source>
</evidence>
<proteinExistence type="predicted"/>
<organism evidence="2 3">
    <name type="scientific">Phyllosticta capitalensis</name>
    <dbReference type="NCBI Taxonomy" id="121624"/>
    <lineage>
        <taxon>Eukaryota</taxon>
        <taxon>Fungi</taxon>
        <taxon>Dikarya</taxon>
        <taxon>Ascomycota</taxon>
        <taxon>Pezizomycotina</taxon>
        <taxon>Dothideomycetes</taxon>
        <taxon>Dothideomycetes incertae sedis</taxon>
        <taxon>Botryosphaeriales</taxon>
        <taxon>Phyllostictaceae</taxon>
        <taxon>Phyllosticta</taxon>
    </lineage>
</organism>
<protein>
    <submittedName>
        <fullName evidence="2">Uncharacterized protein</fullName>
    </submittedName>
</protein>